<dbReference type="Proteomes" id="UP000008983">
    <property type="component" value="Unassembled WGS sequence"/>
</dbReference>
<dbReference type="eggNOG" id="ENOG502SA4U">
    <property type="taxonomic scope" value="Eukaryota"/>
</dbReference>
<name>G0QRW3_ICHMU</name>
<reference evidence="1 2" key="1">
    <citation type="submission" date="2011-07" db="EMBL/GenBank/DDBJ databases">
        <authorList>
            <person name="Coyne R."/>
            <person name="Brami D."/>
            <person name="Johnson J."/>
            <person name="Hostetler J."/>
            <person name="Hannick L."/>
            <person name="Clark T."/>
            <person name="Cassidy-Hanley D."/>
            <person name="Inman J."/>
        </authorList>
    </citation>
    <scope>NUCLEOTIDE SEQUENCE [LARGE SCALE GENOMIC DNA]</scope>
    <source>
        <strain evidence="1 2">G5</strain>
    </source>
</reference>
<dbReference type="EMBL" id="GL983803">
    <property type="protein sequence ID" value="EGR31993.1"/>
    <property type="molecule type" value="Genomic_DNA"/>
</dbReference>
<protein>
    <submittedName>
        <fullName evidence="1">Uncharacterized protein</fullName>
    </submittedName>
</protein>
<evidence type="ECO:0000313" key="2">
    <source>
        <dbReference type="Proteomes" id="UP000008983"/>
    </source>
</evidence>
<evidence type="ECO:0000313" key="1">
    <source>
        <dbReference type="EMBL" id="EGR31993.1"/>
    </source>
</evidence>
<keyword evidence="2" id="KW-1185">Reference proteome</keyword>
<feature type="non-terminal residue" evidence="1">
    <location>
        <position position="341"/>
    </location>
</feature>
<dbReference type="OMA" id="IFTQKEM"/>
<dbReference type="RefSeq" id="XP_004035479.1">
    <property type="nucleotide sequence ID" value="XM_004035431.1"/>
</dbReference>
<sequence>MLIDKKEIQDWIVDVNDYNKKRRERGFENPKVKIVSILEMQKKEKEFNPILQQFIDPQKDIQATEKNEQNKKILQQKKSVNYIIKFYVIKQKNYKKHLEKYDRNYDIVNLENIANTTFKEKIIQPKQVLQQSLRDFNIVNHAPVAKYMFENVKIINQEKQALQQVRSYKQRDFNILTNKYKQDHEQKMEEQQQNTMKVLKEKFTKTHNYNFLLGKAYDEDQEQLYNSKVEQKVKKQLQKQIQQLPPSIRYRETIIFDRTKPVPEEIKLIDQQRENAKVRYKLRNAIENEYHKRNIEIHDRKQQRIKNGMFEQKYIDEHRKGFYSIKLLFQQKKDLIQSLQK</sequence>
<organism evidence="1 2">
    <name type="scientific">Ichthyophthirius multifiliis</name>
    <name type="common">White spot disease agent</name>
    <name type="synonym">Ich</name>
    <dbReference type="NCBI Taxonomy" id="5932"/>
    <lineage>
        <taxon>Eukaryota</taxon>
        <taxon>Sar</taxon>
        <taxon>Alveolata</taxon>
        <taxon>Ciliophora</taxon>
        <taxon>Intramacronucleata</taxon>
        <taxon>Oligohymenophorea</taxon>
        <taxon>Hymenostomatida</taxon>
        <taxon>Ophryoglenina</taxon>
        <taxon>Ichthyophthirius</taxon>
    </lineage>
</organism>
<dbReference type="GeneID" id="14908145"/>
<dbReference type="OrthoDB" id="60284at2759"/>
<accession>G0QRW3</accession>
<dbReference type="InParanoid" id="G0QRW3"/>
<gene>
    <name evidence="1" type="ORF">IMG5_098190</name>
</gene>
<dbReference type="AlphaFoldDB" id="G0QRW3"/>
<proteinExistence type="predicted"/>